<evidence type="ECO:0000256" key="1">
    <source>
        <dbReference type="SAM" id="MobiDB-lite"/>
    </source>
</evidence>
<dbReference type="AlphaFoldDB" id="A0A5P1F6J7"/>
<proteinExistence type="predicted"/>
<gene>
    <name evidence="2" type="ORF">A4U43_C04F18500</name>
</gene>
<dbReference type="EMBL" id="CM007384">
    <property type="protein sequence ID" value="ONK72349.1"/>
    <property type="molecule type" value="Genomic_DNA"/>
</dbReference>
<sequence>MSGDQEGGPTIRDAFSQGVVGLGKVPSLQGVVALGESIQQCCPPHRSISFALASRWTFFMLRCSQLMINRGPRKKKKKKTSSKGPHHAESSTQELHGLGEGATDAAPGSTKGVTAPKSSYPPPQFSKVEGDSPHLIPKEELGRVIFLLWSQQKVKLQPQLQLKKCRLDGRRNRPNWERGLGHLEDPVRPLLLRIPFVEAYERTTLSDLCPLTWEGMCSVLMDPKSCPRYEGESEERPFILKHRMDAGGLVLESRVNGDKALEYYLLPADEALLSEIPNAGLHYALWSYFT</sequence>
<reference evidence="3" key="1">
    <citation type="journal article" date="2017" name="Nat. Commun.">
        <title>The asparagus genome sheds light on the origin and evolution of a young Y chromosome.</title>
        <authorList>
            <person name="Harkess A."/>
            <person name="Zhou J."/>
            <person name="Xu C."/>
            <person name="Bowers J.E."/>
            <person name="Van der Hulst R."/>
            <person name="Ayyampalayam S."/>
            <person name="Mercati F."/>
            <person name="Riccardi P."/>
            <person name="McKain M.R."/>
            <person name="Kakrana A."/>
            <person name="Tang H."/>
            <person name="Ray J."/>
            <person name="Groenendijk J."/>
            <person name="Arikit S."/>
            <person name="Mathioni S.M."/>
            <person name="Nakano M."/>
            <person name="Shan H."/>
            <person name="Telgmann-Rauber A."/>
            <person name="Kanno A."/>
            <person name="Yue Z."/>
            <person name="Chen H."/>
            <person name="Li W."/>
            <person name="Chen Y."/>
            <person name="Xu X."/>
            <person name="Zhang Y."/>
            <person name="Luo S."/>
            <person name="Chen H."/>
            <person name="Gao J."/>
            <person name="Mao Z."/>
            <person name="Pires J.C."/>
            <person name="Luo M."/>
            <person name="Kudrna D."/>
            <person name="Wing R.A."/>
            <person name="Meyers B.C."/>
            <person name="Yi K."/>
            <person name="Kong H."/>
            <person name="Lavrijsen P."/>
            <person name="Sunseri F."/>
            <person name="Falavigna A."/>
            <person name="Ye Y."/>
            <person name="Leebens-Mack J.H."/>
            <person name="Chen G."/>
        </authorList>
    </citation>
    <scope>NUCLEOTIDE SEQUENCE [LARGE SCALE GENOMIC DNA]</scope>
    <source>
        <strain evidence="3">cv. DH0086</strain>
    </source>
</reference>
<evidence type="ECO:0000313" key="2">
    <source>
        <dbReference type="EMBL" id="ONK72349.1"/>
    </source>
</evidence>
<evidence type="ECO:0000313" key="3">
    <source>
        <dbReference type="Proteomes" id="UP000243459"/>
    </source>
</evidence>
<protein>
    <submittedName>
        <fullName evidence="2">Uncharacterized protein</fullName>
    </submittedName>
</protein>
<feature type="region of interest" description="Disordered" evidence="1">
    <location>
        <begin position="70"/>
        <end position="134"/>
    </location>
</feature>
<accession>A0A5P1F6J7</accession>
<keyword evidence="3" id="KW-1185">Reference proteome</keyword>
<dbReference type="Gramene" id="ONK72349">
    <property type="protein sequence ID" value="ONK72349"/>
    <property type="gene ID" value="A4U43_C04F18500"/>
</dbReference>
<dbReference type="Proteomes" id="UP000243459">
    <property type="component" value="Chromosome 4"/>
</dbReference>
<feature type="compositionally biased region" description="Basic residues" evidence="1">
    <location>
        <begin position="71"/>
        <end position="85"/>
    </location>
</feature>
<name>A0A5P1F6J7_ASPOF</name>
<organism evidence="2 3">
    <name type="scientific">Asparagus officinalis</name>
    <name type="common">Garden asparagus</name>
    <dbReference type="NCBI Taxonomy" id="4686"/>
    <lineage>
        <taxon>Eukaryota</taxon>
        <taxon>Viridiplantae</taxon>
        <taxon>Streptophyta</taxon>
        <taxon>Embryophyta</taxon>
        <taxon>Tracheophyta</taxon>
        <taxon>Spermatophyta</taxon>
        <taxon>Magnoliopsida</taxon>
        <taxon>Liliopsida</taxon>
        <taxon>Asparagales</taxon>
        <taxon>Asparagaceae</taxon>
        <taxon>Asparagoideae</taxon>
        <taxon>Asparagus</taxon>
    </lineage>
</organism>